<accession>A0A7N6ANT6</accession>
<reference evidence="2" key="3">
    <citation type="submission" date="2025-09" db="UniProtKB">
        <authorList>
            <consortium name="Ensembl"/>
        </authorList>
    </citation>
    <scope>IDENTIFICATION</scope>
</reference>
<dbReference type="GO" id="GO:0008157">
    <property type="term" value="F:protein phosphatase 1 binding"/>
    <property type="evidence" value="ECO:0007669"/>
    <property type="project" value="TreeGrafter"/>
</dbReference>
<dbReference type="InterPro" id="IPR050782">
    <property type="entry name" value="PP1_regulatory_subunit_3"/>
</dbReference>
<protein>
    <submittedName>
        <fullName evidence="2">Protein phosphatase 1 regulatory subunit 3C2, duplicate b</fullName>
    </submittedName>
</protein>
<name>A0A7N6ANT6_ANATE</name>
<dbReference type="Ensembl" id="ENSATET00000046669.2">
    <property type="protein sequence ID" value="ENSATEP00000050862.2"/>
    <property type="gene ID" value="ENSATEG00000027914.2"/>
</dbReference>
<proteinExistence type="predicted"/>
<evidence type="ECO:0000259" key="1">
    <source>
        <dbReference type="PROSITE" id="PS51159"/>
    </source>
</evidence>
<sequence>VTACRLQLAARGNDQTLRLIFPSLNTRLAVWRCPVQRNVLPVVGGWPQSAGLVEIAVRLCLNQRKQLCPHVWVPILKPHRSCIRPPVSDQLSSDFPSLHPPLSFLDDLDDEVLVPVKNKQVVFADTRGLSLAAVRVFSDEEEQSDLDLLPSLQGLERMAEDSYCCTVSTCCPGTHLKLGFSQPSADFQAFRAKLAESMVVLENCSVTEQVLRGTVRVRNISFQKDVRVRITFDSWQSYKDVPCSYLQKRFGGPQTDIFEFDIAIPKVLDAKRKIEFCLSYLPGGRSEPFWDNNNGQNYSIAVYVSSHLCERP</sequence>
<dbReference type="PANTHER" id="PTHR12307:SF49">
    <property type="entry name" value="PROTEIN PHOSPHATASE 1 REGULATORY SUBUNIT"/>
    <property type="match status" value="1"/>
</dbReference>
<dbReference type="InterPro" id="IPR005036">
    <property type="entry name" value="CBM21_dom"/>
</dbReference>
<dbReference type="PROSITE" id="PS51159">
    <property type="entry name" value="CBM21"/>
    <property type="match status" value="1"/>
</dbReference>
<reference evidence="2" key="2">
    <citation type="submission" date="2025-08" db="UniProtKB">
        <authorList>
            <consortium name="Ensembl"/>
        </authorList>
    </citation>
    <scope>IDENTIFICATION</scope>
</reference>
<dbReference type="Pfam" id="PF03370">
    <property type="entry name" value="CBM_21"/>
    <property type="match status" value="1"/>
</dbReference>
<dbReference type="GeneTree" id="ENSGT00940000155648"/>
<dbReference type="PANTHER" id="PTHR12307">
    <property type="entry name" value="PROTEIN PHOSPHATASE 1 REGULATORY SUBUNIT"/>
    <property type="match status" value="1"/>
</dbReference>
<reference evidence="2" key="1">
    <citation type="submission" date="2021-04" db="EMBL/GenBank/DDBJ databases">
        <authorList>
            <consortium name="Wellcome Sanger Institute Data Sharing"/>
        </authorList>
    </citation>
    <scope>NUCLEOTIDE SEQUENCE [LARGE SCALE GENOMIC DNA]</scope>
</reference>
<dbReference type="GO" id="GO:0000164">
    <property type="term" value="C:protein phosphatase type 1 complex"/>
    <property type="evidence" value="ECO:0007669"/>
    <property type="project" value="TreeGrafter"/>
</dbReference>
<dbReference type="Proteomes" id="UP000265040">
    <property type="component" value="Chromosome 9"/>
</dbReference>
<evidence type="ECO:0000313" key="2">
    <source>
        <dbReference type="Ensembl" id="ENSATEP00000050862.2"/>
    </source>
</evidence>
<dbReference type="GO" id="GO:2001069">
    <property type="term" value="F:glycogen binding"/>
    <property type="evidence" value="ECO:0007669"/>
    <property type="project" value="TreeGrafter"/>
</dbReference>
<dbReference type="AlphaFoldDB" id="A0A7N6ANT6"/>
<dbReference type="GO" id="GO:0005979">
    <property type="term" value="P:regulation of glycogen biosynthetic process"/>
    <property type="evidence" value="ECO:0007669"/>
    <property type="project" value="TreeGrafter"/>
</dbReference>
<dbReference type="InterPro" id="IPR038175">
    <property type="entry name" value="CBM21_dom_sf"/>
</dbReference>
<organism evidence="2 3">
    <name type="scientific">Anabas testudineus</name>
    <name type="common">Climbing perch</name>
    <name type="synonym">Anthias testudineus</name>
    <dbReference type="NCBI Taxonomy" id="64144"/>
    <lineage>
        <taxon>Eukaryota</taxon>
        <taxon>Metazoa</taxon>
        <taxon>Chordata</taxon>
        <taxon>Craniata</taxon>
        <taxon>Vertebrata</taxon>
        <taxon>Euteleostomi</taxon>
        <taxon>Actinopterygii</taxon>
        <taxon>Neopterygii</taxon>
        <taxon>Teleostei</taxon>
        <taxon>Neoteleostei</taxon>
        <taxon>Acanthomorphata</taxon>
        <taxon>Anabantaria</taxon>
        <taxon>Anabantiformes</taxon>
        <taxon>Anabantoidei</taxon>
        <taxon>Anabantidae</taxon>
        <taxon>Anabas</taxon>
    </lineage>
</organism>
<keyword evidence="3" id="KW-1185">Reference proteome</keyword>
<feature type="domain" description="CBM21" evidence="1">
    <location>
        <begin position="191"/>
        <end position="301"/>
    </location>
</feature>
<dbReference type="Gene3D" id="2.60.40.2440">
    <property type="entry name" value="Carbohydrate binding type-21 domain"/>
    <property type="match status" value="1"/>
</dbReference>
<evidence type="ECO:0000313" key="3">
    <source>
        <dbReference type="Proteomes" id="UP000265040"/>
    </source>
</evidence>